<evidence type="ECO:0000313" key="2">
    <source>
        <dbReference type="EMBL" id="PXX18488.1"/>
    </source>
</evidence>
<dbReference type="PROSITE" id="PS51257">
    <property type="entry name" value="PROKAR_LIPOPROTEIN"/>
    <property type="match status" value="1"/>
</dbReference>
<dbReference type="InterPro" id="IPR032299">
    <property type="entry name" value="DUF4843"/>
</dbReference>
<dbReference type="RefSeq" id="WP_025817349.1">
    <property type="nucleotide sequence ID" value="NZ_BAIZ01000056.1"/>
</dbReference>
<reference evidence="2 3" key="1">
    <citation type="submission" date="2018-05" db="EMBL/GenBank/DDBJ databases">
        <title>Genomic Encyclopedia of Type Strains, Phase I: the one thousand microbial genomes (KMG-I) project.</title>
        <authorList>
            <person name="Kyrpides N."/>
        </authorList>
    </citation>
    <scope>NUCLEOTIDE SEQUENCE [LARGE SCALE GENOMIC DNA]</scope>
    <source>
        <strain evidence="2 3">DSM 15611</strain>
    </source>
</reference>
<sequence>MYKSIIKFCAIGLVALSWQACSGVDYDGEYSKDGTFEGMNQVYFDLSNEADTLYSYSFGTQPTSVTTDTVKVRVRIAGVRKSATQQYKVVVDPSSTAKPGVHFEAINSDQTVTADSLTASFPVILLRQNLSDTRNDSIRLVLRLEATNDLGVRFPDKIKRTIAFDNVLAKPYWWDMPLLKSMGLPDYTPAKYRLLLSYYDSDASQLEKAIRNNRSWTQLYRNIQKVVAYFAANPE</sequence>
<dbReference type="AlphaFoldDB" id="A0A318HQ75"/>
<evidence type="ECO:0000313" key="3">
    <source>
        <dbReference type="Proteomes" id="UP000248314"/>
    </source>
</evidence>
<gene>
    <name evidence="2" type="ORF">EJ73_02606</name>
</gene>
<dbReference type="OrthoDB" id="1082731at2"/>
<name>A0A318HQ75_9BACT</name>
<proteinExistence type="predicted"/>
<keyword evidence="3" id="KW-1185">Reference proteome</keyword>
<feature type="chain" id="PRO_5016412461" evidence="1">
    <location>
        <begin position="23"/>
        <end position="235"/>
    </location>
</feature>
<evidence type="ECO:0000256" key="1">
    <source>
        <dbReference type="SAM" id="SignalP"/>
    </source>
</evidence>
<dbReference type="Proteomes" id="UP000248314">
    <property type="component" value="Unassembled WGS sequence"/>
</dbReference>
<accession>A0A318HQ75</accession>
<protein>
    <submittedName>
        <fullName evidence="2">Uncharacterized protein DUF4843</fullName>
    </submittedName>
</protein>
<feature type="signal peptide" evidence="1">
    <location>
        <begin position="1"/>
        <end position="22"/>
    </location>
</feature>
<organism evidence="2 3">
    <name type="scientific">Hoylesella shahii DSM 15611 = JCM 12083</name>
    <dbReference type="NCBI Taxonomy" id="1122991"/>
    <lineage>
        <taxon>Bacteria</taxon>
        <taxon>Pseudomonadati</taxon>
        <taxon>Bacteroidota</taxon>
        <taxon>Bacteroidia</taxon>
        <taxon>Bacteroidales</taxon>
        <taxon>Prevotellaceae</taxon>
        <taxon>Hoylesella</taxon>
    </lineage>
</organism>
<comment type="caution">
    <text evidence="2">The sequence shown here is derived from an EMBL/GenBank/DDBJ whole genome shotgun (WGS) entry which is preliminary data.</text>
</comment>
<dbReference type="Pfam" id="PF16132">
    <property type="entry name" value="DUF4843"/>
    <property type="match status" value="1"/>
</dbReference>
<dbReference type="STRING" id="1122991.GCA_000613445_00467"/>
<keyword evidence="1" id="KW-0732">Signal</keyword>
<dbReference type="EMBL" id="QJJX01000049">
    <property type="protein sequence ID" value="PXX18488.1"/>
    <property type="molecule type" value="Genomic_DNA"/>
</dbReference>